<organism evidence="4 5">
    <name type="scientific">Acaryochloris marina (strain MBIC 11017)</name>
    <dbReference type="NCBI Taxonomy" id="329726"/>
    <lineage>
        <taxon>Bacteria</taxon>
        <taxon>Bacillati</taxon>
        <taxon>Cyanobacteriota</taxon>
        <taxon>Cyanophyceae</taxon>
        <taxon>Acaryochloridales</taxon>
        <taxon>Acaryochloridaceae</taxon>
        <taxon>Acaryochloris</taxon>
    </lineage>
</organism>
<gene>
    <name evidence="4" type="primary">hypE</name>
    <name evidence="4" type="ordered locus">AM1_D0197</name>
</gene>
<reference evidence="4 5" key="1">
    <citation type="journal article" date="2008" name="Proc. Natl. Acad. Sci. U.S.A.">
        <title>Niche adaptation and genome expansion in the chlorophyll d-producing cyanobacterium Acaryochloris marina.</title>
        <authorList>
            <person name="Swingley W.D."/>
            <person name="Chen M."/>
            <person name="Cheung P.C."/>
            <person name="Conrad A.L."/>
            <person name="Dejesa L.C."/>
            <person name="Hao J."/>
            <person name="Honchak B.M."/>
            <person name="Karbach L.E."/>
            <person name="Kurdoglu A."/>
            <person name="Lahiri S."/>
            <person name="Mastrian S.D."/>
            <person name="Miyashita H."/>
            <person name="Page L."/>
            <person name="Ramakrishna P."/>
            <person name="Satoh S."/>
            <person name="Sattley W.M."/>
            <person name="Shimada Y."/>
            <person name="Taylor H.L."/>
            <person name="Tomo T."/>
            <person name="Tsuchiya T."/>
            <person name="Wang Z.T."/>
            <person name="Raymond J."/>
            <person name="Mimuro M."/>
            <person name="Blankenship R.E."/>
            <person name="Touchman J.W."/>
        </authorList>
    </citation>
    <scope>NUCLEOTIDE SEQUENCE [LARGE SCALE GENOMIC DNA]</scope>
    <source>
        <strain evidence="5">MBIC 11017</strain>
        <plasmid evidence="5">Plasmid pREB4</plasmid>
    </source>
</reference>
<comment type="similarity">
    <text evidence="1">Belongs to the HypE family.</text>
</comment>
<dbReference type="Proteomes" id="UP000000268">
    <property type="component" value="Plasmid pREB4"/>
</dbReference>
<dbReference type="PANTHER" id="PTHR30303:SF4">
    <property type="entry name" value="HYDROGENASE EXPRESSION_FORMATION PROTEIN HYPE"/>
    <property type="match status" value="1"/>
</dbReference>
<dbReference type="OrthoDB" id="153904at2"/>
<dbReference type="SUPFAM" id="SSF55326">
    <property type="entry name" value="PurM N-terminal domain-like"/>
    <property type="match status" value="1"/>
</dbReference>
<dbReference type="GO" id="GO:0051604">
    <property type="term" value="P:protein maturation"/>
    <property type="evidence" value="ECO:0007669"/>
    <property type="project" value="TreeGrafter"/>
</dbReference>
<proteinExistence type="inferred from homology"/>
<dbReference type="InterPro" id="IPR011854">
    <property type="entry name" value="HypE"/>
</dbReference>
<sequence length="339" mass="36316">MTQDPLPVGKLPSHLLAHLLSQTPIHDPQVLLGPGIGHDCAVVDGGAKLWVIKSDPITFVTDDIGWYVVQINANDIATTGATPRWLMATILLPEQRTTATLAERIHQQIYTACQEINVSLIGGHTEITYGIDRPIVVGTLIGEVARDSLITPRGAKPGDRILLTKSVPIEATAILAREYSEQISQALTSDELTQARGYLYKPGISVLRDAQLANQAGQVSAMHDPTEGGLLAALWELAQASNCQLVIDLEKVPISDLSAHICRVFKIDPLAAIASGALLLTAPQRDAPSICRTLNTSGIPCCEIGDVQSGNATVWSRTALEKERLPCPSRDEIATVISP</sequence>
<geneLocation type="plasmid" evidence="4 5">
    <name>pREB4</name>
</geneLocation>
<evidence type="ECO:0000259" key="2">
    <source>
        <dbReference type="Pfam" id="PF00586"/>
    </source>
</evidence>
<dbReference type="Gene3D" id="3.90.650.10">
    <property type="entry name" value="PurM-like C-terminal domain"/>
    <property type="match status" value="1"/>
</dbReference>
<dbReference type="Pfam" id="PF00586">
    <property type="entry name" value="AIRS"/>
    <property type="match status" value="1"/>
</dbReference>
<dbReference type="Pfam" id="PF02769">
    <property type="entry name" value="AIRS_C"/>
    <property type="match status" value="1"/>
</dbReference>
<dbReference type="CDD" id="cd06061">
    <property type="entry name" value="PurM-like1"/>
    <property type="match status" value="1"/>
</dbReference>
<dbReference type="RefSeq" id="WP_012167690.1">
    <property type="nucleotide sequence ID" value="NC_009929.1"/>
</dbReference>
<dbReference type="Gene3D" id="3.30.1330.10">
    <property type="entry name" value="PurM-like, N-terminal domain"/>
    <property type="match status" value="1"/>
</dbReference>
<evidence type="ECO:0000313" key="4">
    <source>
        <dbReference type="EMBL" id="ABW32692.1"/>
    </source>
</evidence>
<dbReference type="HOGENOM" id="CLU_041631_0_0_3"/>
<dbReference type="InterPro" id="IPR036676">
    <property type="entry name" value="PurM-like_C_sf"/>
</dbReference>
<keyword evidence="5" id="KW-1185">Reference proteome</keyword>
<evidence type="ECO:0000313" key="5">
    <source>
        <dbReference type="Proteomes" id="UP000000268"/>
    </source>
</evidence>
<accession>A8ZNV6</accession>
<name>A8ZNV6_ACAM1</name>
<dbReference type="InterPro" id="IPR036921">
    <property type="entry name" value="PurM-like_N_sf"/>
</dbReference>
<dbReference type="EMBL" id="CP000841">
    <property type="protein sequence ID" value="ABW32692.1"/>
    <property type="molecule type" value="Genomic_DNA"/>
</dbReference>
<keyword evidence="4" id="KW-0614">Plasmid</keyword>
<dbReference type="InterPro" id="IPR010918">
    <property type="entry name" value="PurM-like_C_dom"/>
</dbReference>
<feature type="domain" description="PurM-like C-terminal" evidence="3">
    <location>
        <begin position="156"/>
        <end position="311"/>
    </location>
</feature>
<protein>
    <submittedName>
        <fullName evidence="4">Hydrogenase expression/formation protein HypE</fullName>
    </submittedName>
</protein>
<dbReference type="PANTHER" id="PTHR30303">
    <property type="entry name" value="HYDROGENASE ISOENZYMES FORMATION PROTEIN HYPE"/>
    <property type="match status" value="1"/>
</dbReference>
<evidence type="ECO:0000259" key="3">
    <source>
        <dbReference type="Pfam" id="PF02769"/>
    </source>
</evidence>
<dbReference type="InterPro" id="IPR016188">
    <property type="entry name" value="PurM-like_N"/>
</dbReference>
<dbReference type="KEGG" id="amr:AM1_D0197"/>
<evidence type="ECO:0000256" key="1">
    <source>
        <dbReference type="ARBA" id="ARBA00006243"/>
    </source>
</evidence>
<dbReference type="PIRSF" id="PIRSF005644">
    <property type="entry name" value="Hdrgns_mtr_HypE"/>
    <property type="match status" value="1"/>
</dbReference>
<feature type="domain" description="PurM-like N-terminal" evidence="2">
    <location>
        <begin position="37"/>
        <end position="144"/>
    </location>
</feature>
<dbReference type="SUPFAM" id="SSF56042">
    <property type="entry name" value="PurM C-terminal domain-like"/>
    <property type="match status" value="1"/>
</dbReference>
<dbReference type="AlphaFoldDB" id="A8ZNV6"/>